<dbReference type="Pfam" id="PF02358">
    <property type="entry name" value="Trehalose_PPase"/>
    <property type="match status" value="1"/>
</dbReference>
<feature type="compositionally biased region" description="Basic and acidic residues" evidence="3">
    <location>
        <begin position="90"/>
        <end position="100"/>
    </location>
</feature>
<dbReference type="PANTHER" id="PTHR10788:SF128">
    <property type="entry name" value="ALPHA,ALPHA-TREHALOSE-PHOSPHATE SYNTHASE (UDP-FORMING)"/>
    <property type="match status" value="1"/>
</dbReference>
<dbReference type="InterPro" id="IPR036412">
    <property type="entry name" value="HAD-like_sf"/>
</dbReference>
<organism evidence="4 5">
    <name type="scientific">Lolium multiflorum</name>
    <name type="common">Italian ryegrass</name>
    <name type="synonym">Lolium perenne subsp. multiflorum</name>
    <dbReference type="NCBI Taxonomy" id="4521"/>
    <lineage>
        <taxon>Eukaryota</taxon>
        <taxon>Viridiplantae</taxon>
        <taxon>Streptophyta</taxon>
        <taxon>Embryophyta</taxon>
        <taxon>Tracheophyta</taxon>
        <taxon>Spermatophyta</taxon>
        <taxon>Magnoliopsida</taxon>
        <taxon>Liliopsida</taxon>
        <taxon>Poales</taxon>
        <taxon>Poaceae</taxon>
        <taxon>BOP clade</taxon>
        <taxon>Pooideae</taxon>
        <taxon>Poodae</taxon>
        <taxon>Poeae</taxon>
        <taxon>Poeae Chloroplast Group 2 (Poeae type)</taxon>
        <taxon>Loliodinae</taxon>
        <taxon>Loliinae</taxon>
        <taxon>Lolium</taxon>
    </lineage>
</organism>
<dbReference type="EMBL" id="JAUUTY010000001">
    <property type="protein sequence ID" value="KAK1692428.1"/>
    <property type="molecule type" value="Genomic_DNA"/>
</dbReference>
<feature type="compositionally biased region" description="Low complexity" evidence="3">
    <location>
        <begin position="64"/>
        <end position="79"/>
    </location>
</feature>
<dbReference type="GO" id="GO:0004805">
    <property type="term" value="F:trehalose-phosphatase activity"/>
    <property type="evidence" value="ECO:0007669"/>
    <property type="project" value="TreeGrafter"/>
</dbReference>
<accession>A0AAD8TUN7</accession>
<feature type="compositionally biased region" description="Polar residues" evidence="3">
    <location>
        <begin position="194"/>
        <end position="208"/>
    </location>
</feature>
<dbReference type="GO" id="GO:0003825">
    <property type="term" value="F:alpha,alpha-trehalose-phosphate synthase (UDP-forming) activity"/>
    <property type="evidence" value="ECO:0007669"/>
    <property type="project" value="TreeGrafter"/>
</dbReference>
<evidence type="ECO:0008006" key="6">
    <source>
        <dbReference type="Google" id="ProtNLM"/>
    </source>
</evidence>
<proteinExistence type="inferred from homology"/>
<dbReference type="FunFam" id="3.30.70.1020:FF:000001">
    <property type="entry name" value="Alpha,alpha-trehalose-phosphate synthase [UDP-forming] 1"/>
    <property type="match status" value="1"/>
</dbReference>
<protein>
    <recommendedName>
        <fullName evidence="6">Alpha,alpha-trehalose-phosphate synthase (UDP-forming)</fullName>
    </recommendedName>
</protein>
<dbReference type="SUPFAM" id="SSF56784">
    <property type="entry name" value="HAD-like"/>
    <property type="match status" value="1"/>
</dbReference>
<dbReference type="SUPFAM" id="SSF53756">
    <property type="entry name" value="UDP-Glycosyltransferase/glycogen phosphorylase"/>
    <property type="match status" value="1"/>
</dbReference>
<dbReference type="InterPro" id="IPR001830">
    <property type="entry name" value="Glyco_trans_20"/>
</dbReference>
<reference evidence="4" key="1">
    <citation type="submission" date="2023-07" db="EMBL/GenBank/DDBJ databases">
        <title>A chromosome-level genome assembly of Lolium multiflorum.</title>
        <authorList>
            <person name="Chen Y."/>
            <person name="Copetti D."/>
            <person name="Kolliker R."/>
            <person name="Studer B."/>
        </authorList>
    </citation>
    <scope>NUCLEOTIDE SEQUENCE</scope>
    <source>
        <strain evidence="4">02402/16</strain>
        <tissue evidence="4">Leaf</tissue>
    </source>
</reference>
<feature type="region of interest" description="Disordered" evidence="3">
    <location>
        <begin position="134"/>
        <end position="208"/>
    </location>
</feature>
<comment type="caution">
    <text evidence="4">The sequence shown here is derived from an EMBL/GenBank/DDBJ whole genome shotgun (WGS) entry which is preliminary data.</text>
</comment>
<dbReference type="GO" id="GO:0005992">
    <property type="term" value="P:trehalose biosynthetic process"/>
    <property type="evidence" value="ECO:0007669"/>
    <property type="project" value="InterPro"/>
</dbReference>
<dbReference type="Gene3D" id="3.40.50.2000">
    <property type="entry name" value="Glycogen Phosphorylase B"/>
    <property type="match status" value="2"/>
</dbReference>
<dbReference type="Pfam" id="PF00982">
    <property type="entry name" value="Glyco_transf_20"/>
    <property type="match status" value="1"/>
</dbReference>
<evidence type="ECO:0000313" key="5">
    <source>
        <dbReference type="Proteomes" id="UP001231189"/>
    </source>
</evidence>
<evidence type="ECO:0000256" key="3">
    <source>
        <dbReference type="SAM" id="MobiDB-lite"/>
    </source>
</evidence>
<dbReference type="AlphaFoldDB" id="A0AAD8TUN7"/>
<sequence length="1029" mass="113192">MLHAAPPLEVGGAGAAHTRCLLRDRGGHGAVPADPLPLYGDDAATTKFLLERILRGSSIAPYLPSSASSASSSTAAADADPGEREDEDPEDHRCLLRDLGGHGATPADPFPRYGDDAATTKFLLERVLRGSGIAPYLPSSASSSTEAVDADPGEREDSAEPVPSTQARGEETPESSGAGTPPATELHGPLDSSEVISDSRVPTVQGTRGRTIIVTNRLPVTANRKGVGQWEYNPSSGGLASALSGNSLSCYYCFVDVMCCDCEAFPIVRPFFLNCDATAITDTDIVWVGWPGASIPDKADREIVTTALAEMTYRPVFLDQELMDQYYSGFCNNILWPLFHYIGLPQDCRFKKSMDFKSQRQAYQTANQMFADVVCKIHKEGDTIWCHDYHLMLLPMLLKKSGIPMKVGWFLHTPFPSPEVYRTLPNRVQLLEALMEADLVGFQTYDHARHFVSACTGLLEFDSCPQGIECGERIVRVDAFPIGIDAGRFGRALELHEVQEKITEFKNLFSGRNVILGVDRLDMIKGFIQKVLAFEKFLEQNNGRIGKVVLLQIAVPTRSDVPEYRKLASQVHELVARVNGRFGTLKTTPILHLDQTLDFHTLCALYAVTDVALITSLRDGMNLVSYEYIACQESNKGVLILSEFAGAAQSLRTGAIIVNPWDIDEVAGAIELALNIPAVEREKRHKHNYEIVTTHTAQDWAQKFLRELNDTAIKAPIRSRKTGTMLPIEEAAARYAQSKNRLLILGFHQTLADEPVQSCDQTEGIELKLNPGLKGPLETLCNNENTTVIVVSGYGTSVLDKNLGEYKMWLAAENGIFLRPIGEEWMSRTSEYLDNNWSDSVKKVFEYFCQRTPGSYVEERETSVVWSYKYADVKIGRTQAKDLLQHLGSFSLSNRSAHVVQGIQSIEVRPAGATKGKAVEEIIRELGHKDIMATPIDYVLCIGHFLAKDEDVYTLSSFGAQPGLTGNEKGRQAGYRGITFDLKPEYYFPCTVGREHSIARYTLDGTNNVVSLLQALAAAAAPADISSQS</sequence>
<dbReference type="GO" id="GO:0005829">
    <property type="term" value="C:cytosol"/>
    <property type="evidence" value="ECO:0007669"/>
    <property type="project" value="TreeGrafter"/>
</dbReference>
<gene>
    <name evidence="4" type="ORF">QYE76_009125</name>
</gene>
<name>A0AAD8TUN7_LOLMU</name>
<feature type="region of interest" description="Disordered" evidence="3">
    <location>
        <begin position="64"/>
        <end position="113"/>
    </location>
</feature>
<keyword evidence="5" id="KW-1185">Reference proteome</keyword>
<evidence type="ECO:0000256" key="2">
    <source>
        <dbReference type="ARBA" id="ARBA00006330"/>
    </source>
</evidence>
<dbReference type="Gene3D" id="3.30.70.1020">
    <property type="entry name" value="Trehalose-6-phosphate phosphatase related protein, domain 2"/>
    <property type="match status" value="1"/>
</dbReference>
<dbReference type="Proteomes" id="UP001231189">
    <property type="component" value="Unassembled WGS sequence"/>
</dbReference>
<evidence type="ECO:0000313" key="4">
    <source>
        <dbReference type="EMBL" id="KAK1692428.1"/>
    </source>
</evidence>
<dbReference type="Gene3D" id="3.40.50.1000">
    <property type="entry name" value="HAD superfamily/HAD-like"/>
    <property type="match status" value="1"/>
</dbReference>
<dbReference type="FunFam" id="3.40.50.1000:FF:000052">
    <property type="entry name" value="Alpha,alpha-trehalose-phosphate synthase [UDP-forming] 6"/>
    <property type="match status" value="1"/>
</dbReference>
<dbReference type="InterPro" id="IPR003337">
    <property type="entry name" value="Trehalose_PPase"/>
</dbReference>
<comment type="similarity">
    <text evidence="2">In the C-terminal section; belongs to the trehalose phosphatase family.</text>
</comment>
<dbReference type="InterPro" id="IPR023214">
    <property type="entry name" value="HAD_sf"/>
</dbReference>
<dbReference type="NCBIfam" id="NF011071">
    <property type="entry name" value="PRK14501.1"/>
    <property type="match status" value="1"/>
</dbReference>
<dbReference type="CDD" id="cd03788">
    <property type="entry name" value="GT20_TPS"/>
    <property type="match status" value="1"/>
</dbReference>
<evidence type="ECO:0000256" key="1">
    <source>
        <dbReference type="ARBA" id="ARBA00005409"/>
    </source>
</evidence>
<dbReference type="PANTHER" id="PTHR10788">
    <property type="entry name" value="TREHALOSE-6-PHOSPHATE SYNTHASE"/>
    <property type="match status" value="1"/>
</dbReference>
<comment type="similarity">
    <text evidence="1">In the N-terminal section; belongs to the glycosyltransferase 20 family.</text>
</comment>
<dbReference type="NCBIfam" id="TIGR00685">
    <property type="entry name" value="T6PP"/>
    <property type="match status" value="1"/>
</dbReference>
<dbReference type="FunFam" id="3.40.50.2000:FF:000039">
    <property type="entry name" value="alpha,alpha-trehalose-phosphate synthase [UDP-forming] 1-like"/>
    <property type="match status" value="1"/>
</dbReference>